<sequence>MQRRTFLSHLALGGLSLAAAACAPSSLMVSKLTLPQWQPRKNLPRAMQEIYPHVFKGNICIAGGLQASNDPSAPFGHLAPTTDLHIYDPITNIWHQGPALPQARHHLGLVACQNQLYGIGGFAADQQNPWQVRANVFASDEQLTTWREVAPLPAPQAESVYASVHEHIHVIGGRGLNAQNELSDTSAHWIYHQGQWHQGAPLDTARNSAASAVHNGLIYIIGGRQFSQNNVNMSTVQCYDSKEDRWRTLAPMPLASAGLACTQLNDRIYAFGGEQYIYQRTSQGSKLIDSKAFNSVWSYDLNNDVWRTEAFKLTSTRHGLGAITLNNQIYIMGGAVQAGGTGTSNLLETLVL</sequence>
<dbReference type="AlphaFoldDB" id="A0A849VCY6"/>
<evidence type="ECO:0000259" key="4">
    <source>
        <dbReference type="Pfam" id="PF24981"/>
    </source>
</evidence>
<feature type="signal peptide" evidence="3">
    <location>
        <begin position="1"/>
        <end position="23"/>
    </location>
</feature>
<dbReference type="Pfam" id="PF24981">
    <property type="entry name" value="Beta-prop_ATRN-LZTR1"/>
    <property type="match status" value="1"/>
</dbReference>
<evidence type="ECO:0000313" key="5">
    <source>
        <dbReference type="EMBL" id="NOU51262.1"/>
    </source>
</evidence>
<dbReference type="RefSeq" id="WP_171626323.1">
    <property type="nucleotide sequence ID" value="NZ_JABBPG010000004.1"/>
</dbReference>
<dbReference type="PANTHER" id="PTHR46260">
    <property type="entry name" value="RING-TYPE DOMAIN-CONTAINING PROTEIN"/>
    <property type="match status" value="1"/>
</dbReference>
<proteinExistence type="predicted"/>
<dbReference type="Proteomes" id="UP000586305">
    <property type="component" value="Unassembled WGS sequence"/>
</dbReference>
<keyword evidence="6" id="KW-1185">Reference proteome</keyword>
<protein>
    <recommendedName>
        <fullName evidence="4">Attractin/MKLN-like beta-propeller domain-containing protein</fullName>
    </recommendedName>
</protein>
<evidence type="ECO:0000256" key="2">
    <source>
        <dbReference type="ARBA" id="ARBA00022737"/>
    </source>
</evidence>
<dbReference type="InterPro" id="IPR056737">
    <property type="entry name" value="Beta-prop_ATRN-MKLN-like"/>
</dbReference>
<dbReference type="Gene3D" id="2.120.10.80">
    <property type="entry name" value="Kelch-type beta propeller"/>
    <property type="match status" value="2"/>
</dbReference>
<feature type="chain" id="PRO_5032398582" description="Attractin/MKLN-like beta-propeller domain-containing protein" evidence="3">
    <location>
        <begin position="24"/>
        <end position="352"/>
    </location>
</feature>
<name>A0A849VCY6_9GAMM</name>
<dbReference type="PANTHER" id="PTHR46260:SF3">
    <property type="entry name" value="RING-TYPE DOMAIN-CONTAINING PROTEIN"/>
    <property type="match status" value="1"/>
</dbReference>
<dbReference type="SMART" id="SM00612">
    <property type="entry name" value="Kelch"/>
    <property type="match status" value="4"/>
</dbReference>
<keyword evidence="2" id="KW-0677">Repeat</keyword>
<dbReference type="PROSITE" id="PS51257">
    <property type="entry name" value="PROKAR_LIPOPROTEIN"/>
    <property type="match status" value="1"/>
</dbReference>
<dbReference type="SUPFAM" id="SSF50965">
    <property type="entry name" value="Galactose oxidase, central domain"/>
    <property type="match status" value="1"/>
</dbReference>
<reference evidence="5 6" key="1">
    <citation type="submission" date="2020-04" db="EMBL/GenBank/DDBJ databases">
        <title>Pseudoalteromonas caenipelagi sp. nov., isolated from a tidal flat.</title>
        <authorList>
            <person name="Park S."/>
            <person name="Yoon J.-H."/>
        </authorList>
    </citation>
    <scope>NUCLEOTIDE SEQUENCE [LARGE SCALE GENOMIC DNA]</scope>
    <source>
        <strain evidence="5 6">JBTF-M23</strain>
    </source>
</reference>
<feature type="domain" description="Attractin/MKLN-like beta-propeller" evidence="4">
    <location>
        <begin position="81"/>
        <end position="334"/>
    </location>
</feature>
<dbReference type="InterPro" id="IPR006652">
    <property type="entry name" value="Kelch_1"/>
</dbReference>
<keyword evidence="3" id="KW-0732">Signal</keyword>
<keyword evidence="1" id="KW-0880">Kelch repeat</keyword>
<dbReference type="InterPro" id="IPR011043">
    <property type="entry name" value="Gal_Oxase/kelch_b-propeller"/>
</dbReference>
<dbReference type="InterPro" id="IPR015915">
    <property type="entry name" value="Kelch-typ_b-propeller"/>
</dbReference>
<dbReference type="InterPro" id="IPR051746">
    <property type="entry name" value="Kelch_domain_containing_8"/>
</dbReference>
<dbReference type="EMBL" id="JABBPG010000004">
    <property type="protein sequence ID" value="NOU51262.1"/>
    <property type="molecule type" value="Genomic_DNA"/>
</dbReference>
<evidence type="ECO:0000313" key="6">
    <source>
        <dbReference type="Proteomes" id="UP000586305"/>
    </source>
</evidence>
<comment type="caution">
    <text evidence="5">The sequence shown here is derived from an EMBL/GenBank/DDBJ whole genome shotgun (WGS) entry which is preliminary data.</text>
</comment>
<organism evidence="5 6">
    <name type="scientific">Pseudoalteromonas caenipelagi</name>
    <dbReference type="NCBI Taxonomy" id="2726988"/>
    <lineage>
        <taxon>Bacteria</taxon>
        <taxon>Pseudomonadati</taxon>
        <taxon>Pseudomonadota</taxon>
        <taxon>Gammaproteobacteria</taxon>
        <taxon>Alteromonadales</taxon>
        <taxon>Pseudoalteromonadaceae</taxon>
        <taxon>Pseudoalteromonas</taxon>
    </lineage>
</organism>
<gene>
    <name evidence="5" type="ORF">HG263_12060</name>
</gene>
<evidence type="ECO:0000256" key="3">
    <source>
        <dbReference type="SAM" id="SignalP"/>
    </source>
</evidence>
<accession>A0A849VCY6</accession>
<evidence type="ECO:0000256" key="1">
    <source>
        <dbReference type="ARBA" id="ARBA00022441"/>
    </source>
</evidence>